<dbReference type="GO" id="GO:0070419">
    <property type="term" value="C:nonhomologous end joining complex"/>
    <property type="evidence" value="ECO:0007669"/>
    <property type="project" value="TreeGrafter"/>
</dbReference>
<sequence>MDASQTSYCTLLDKNNQSRFLCYTRRTTGMFNICLTDAAAVWSTEYTEDALAQFRQRFALRSTEDYILKLRSACGRGGVSVVVRDSSAELHVSSGPADQTVTLSRLEGPQASQELKELLFRMADSLTQPDSVSPVKTHQRRPAEFEPQQQNCAPPMPMKKRLPGASLINPGAKRKQQATGVAFDDDDDDEED</sequence>
<evidence type="ECO:0008006" key="4">
    <source>
        <dbReference type="Google" id="ProtNLM"/>
    </source>
</evidence>
<comment type="caution">
    <text evidence="2">The sequence shown here is derived from an EMBL/GenBank/DDBJ whole genome shotgun (WGS) entry which is preliminary data.</text>
</comment>
<dbReference type="CDD" id="cd22286">
    <property type="entry name" value="HD_PAXX_N"/>
    <property type="match status" value="1"/>
</dbReference>
<evidence type="ECO:0000313" key="3">
    <source>
        <dbReference type="Proteomes" id="UP001488805"/>
    </source>
</evidence>
<organism evidence="2 3">
    <name type="scientific">Zoarces viviparus</name>
    <name type="common">Viviparous eelpout</name>
    <name type="synonym">Blennius viviparus</name>
    <dbReference type="NCBI Taxonomy" id="48416"/>
    <lineage>
        <taxon>Eukaryota</taxon>
        <taxon>Metazoa</taxon>
        <taxon>Chordata</taxon>
        <taxon>Craniata</taxon>
        <taxon>Vertebrata</taxon>
        <taxon>Euteleostomi</taxon>
        <taxon>Actinopterygii</taxon>
        <taxon>Neopterygii</taxon>
        <taxon>Teleostei</taxon>
        <taxon>Neoteleostei</taxon>
        <taxon>Acanthomorphata</taxon>
        <taxon>Eupercaria</taxon>
        <taxon>Perciformes</taxon>
        <taxon>Cottioidei</taxon>
        <taxon>Zoarcales</taxon>
        <taxon>Zoarcidae</taxon>
        <taxon>Zoarcinae</taxon>
        <taxon>Zoarces</taxon>
    </lineage>
</organism>
<reference evidence="2 3" key="1">
    <citation type="journal article" date="2024" name="Genome Biol. Evol.">
        <title>Chromosome-level genome assembly of the viviparous eelpout Zoarces viviparus.</title>
        <authorList>
            <person name="Fuhrmann N."/>
            <person name="Brasseur M.V."/>
            <person name="Bakowski C.E."/>
            <person name="Podsiadlowski L."/>
            <person name="Prost S."/>
            <person name="Krehenwinkel H."/>
            <person name="Mayer C."/>
        </authorList>
    </citation>
    <scope>NUCLEOTIDE SEQUENCE [LARGE SCALE GENOMIC DNA]</scope>
    <source>
        <strain evidence="2">NO-MEL_2022_Ind0_liver</strain>
    </source>
</reference>
<evidence type="ECO:0000313" key="2">
    <source>
        <dbReference type="EMBL" id="KAK9523223.1"/>
    </source>
</evidence>
<keyword evidence="3" id="KW-1185">Reference proteome</keyword>
<gene>
    <name evidence="2" type="ORF">VZT92_019629</name>
</gene>
<dbReference type="GO" id="GO:0060090">
    <property type="term" value="F:molecular adaptor activity"/>
    <property type="evidence" value="ECO:0007669"/>
    <property type="project" value="TreeGrafter"/>
</dbReference>
<dbReference type="GO" id="GO:0006303">
    <property type="term" value="P:double-strand break repair via nonhomologous end joining"/>
    <property type="evidence" value="ECO:0007669"/>
    <property type="project" value="InterPro"/>
</dbReference>
<accession>A0AAW1EM99</accession>
<dbReference type="AlphaFoldDB" id="A0AAW1EM99"/>
<dbReference type="Proteomes" id="UP001488805">
    <property type="component" value="Unassembled WGS sequence"/>
</dbReference>
<dbReference type="PANTHER" id="PTHR28586:SF1">
    <property type="entry name" value="PROTEIN PAXX"/>
    <property type="match status" value="1"/>
</dbReference>
<feature type="region of interest" description="Disordered" evidence="1">
    <location>
        <begin position="128"/>
        <end position="192"/>
    </location>
</feature>
<protein>
    <recommendedName>
        <fullName evidence="4">Protein PAXX</fullName>
    </recommendedName>
</protein>
<dbReference type="InterPro" id="IPR054134">
    <property type="entry name" value="PAXX_N"/>
</dbReference>
<dbReference type="EMBL" id="JBCEZU010000221">
    <property type="protein sequence ID" value="KAK9523223.1"/>
    <property type="molecule type" value="Genomic_DNA"/>
</dbReference>
<proteinExistence type="predicted"/>
<name>A0AAW1EM99_ZOAVI</name>
<dbReference type="Pfam" id="PF15384">
    <property type="entry name" value="PAXX"/>
    <property type="match status" value="1"/>
</dbReference>
<dbReference type="PANTHER" id="PTHR28586">
    <property type="entry name" value="PROTEIN PAXX"/>
    <property type="match status" value="1"/>
</dbReference>
<dbReference type="InterPro" id="IPR027873">
    <property type="entry name" value="PAXX"/>
</dbReference>
<dbReference type="GO" id="GO:0005634">
    <property type="term" value="C:nucleus"/>
    <property type="evidence" value="ECO:0007669"/>
    <property type="project" value="TreeGrafter"/>
</dbReference>
<dbReference type="GO" id="GO:0035861">
    <property type="term" value="C:site of double-strand break"/>
    <property type="evidence" value="ECO:0007669"/>
    <property type="project" value="TreeGrafter"/>
</dbReference>
<feature type="compositionally biased region" description="Acidic residues" evidence="1">
    <location>
        <begin position="183"/>
        <end position="192"/>
    </location>
</feature>
<evidence type="ECO:0000256" key="1">
    <source>
        <dbReference type="SAM" id="MobiDB-lite"/>
    </source>
</evidence>